<protein>
    <submittedName>
        <fullName evidence="1">Uncharacterized protein</fullName>
    </submittedName>
</protein>
<proteinExistence type="predicted"/>
<dbReference type="EMBL" id="RQTK01000503">
    <property type="protein sequence ID" value="RUS78543.1"/>
    <property type="molecule type" value="Genomic_DNA"/>
</dbReference>
<name>A0A433TAB4_ELYCH</name>
<dbReference type="OrthoDB" id="6095583at2759"/>
<keyword evidence="2" id="KW-1185">Reference proteome</keyword>
<dbReference type="Proteomes" id="UP000271974">
    <property type="component" value="Unassembled WGS sequence"/>
</dbReference>
<evidence type="ECO:0000313" key="1">
    <source>
        <dbReference type="EMBL" id="RUS78543.1"/>
    </source>
</evidence>
<comment type="caution">
    <text evidence="1">The sequence shown here is derived from an EMBL/GenBank/DDBJ whole genome shotgun (WGS) entry which is preliminary data.</text>
</comment>
<organism evidence="1 2">
    <name type="scientific">Elysia chlorotica</name>
    <name type="common">Eastern emerald elysia</name>
    <name type="synonym">Sea slug</name>
    <dbReference type="NCBI Taxonomy" id="188477"/>
    <lineage>
        <taxon>Eukaryota</taxon>
        <taxon>Metazoa</taxon>
        <taxon>Spiralia</taxon>
        <taxon>Lophotrochozoa</taxon>
        <taxon>Mollusca</taxon>
        <taxon>Gastropoda</taxon>
        <taxon>Heterobranchia</taxon>
        <taxon>Euthyneura</taxon>
        <taxon>Panpulmonata</taxon>
        <taxon>Sacoglossa</taxon>
        <taxon>Placobranchoidea</taxon>
        <taxon>Plakobranchidae</taxon>
        <taxon>Elysia</taxon>
    </lineage>
</organism>
<gene>
    <name evidence="1" type="ORF">EGW08_013686</name>
</gene>
<accession>A0A433TAB4</accession>
<sequence>MAGCSQRADIERPMRYVEVVNGNETWFEYGLRMRSTYPENDGSTVARVGTPLSLRVCVDVRRDPQRAPQCIHVFCWTNIRTDDNPCGIWKEIHLPLNPSVSSPVDGYEDLLQYVYEGSLVPSASDSYRLTFLLKWNHILLWHNGFMDDGFVDVI</sequence>
<evidence type="ECO:0000313" key="2">
    <source>
        <dbReference type="Proteomes" id="UP000271974"/>
    </source>
</evidence>
<reference evidence="1 2" key="1">
    <citation type="submission" date="2019-01" db="EMBL/GenBank/DDBJ databases">
        <title>A draft genome assembly of the solar-powered sea slug Elysia chlorotica.</title>
        <authorList>
            <person name="Cai H."/>
            <person name="Li Q."/>
            <person name="Fang X."/>
            <person name="Li J."/>
            <person name="Curtis N.E."/>
            <person name="Altenburger A."/>
            <person name="Shibata T."/>
            <person name="Feng M."/>
            <person name="Maeda T."/>
            <person name="Schwartz J.A."/>
            <person name="Shigenobu S."/>
            <person name="Lundholm N."/>
            <person name="Nishiyama T."/>
            <person name="Yang H."/>
            <person name="Hasebe M."/>
            <person name="Li S."/>
            <person name="Pierce S.K."/>
            <person name="Wang J."/>
        </authorList>
    </citation>
    <scope>NUCLEOTIDE SEQUENCE [LARGE SCALE GENOMIC DNA]</scope>
    <source>
        <strain evidence="1">EC2010</strain>
        <tissue evidence="1">Whole organism of an adult</tissue>
    </source>
</reference>
<dbReference type="AlphaFoldDB" id="A0A433TAB4"/>